<proteinExistence type="predicted"/>
<accession>A0A8S5MMB5</accession>
<sequence>MIKRQPLRKAKSLFIKATRKNLFHFCRTFLCVYAVSCGFSIEKNLSKKSQKTLDFHAYVWYNLITVKEINTPN</sequence>
<dbReference type="EMBL" id="BK014927">
    <property type="protein sequence ID" value="DAD83083.1"/>
    <property type="molecule type" value="Genomic_DNA"/>
</dbReference>
<protein>
    <submittedName>
        <fullName evidence="1">Uncharacterized protein</fullName>
    </submittedName>
</protein>
<name>A0A8S5MMB5_9CAUD</name>
<evidence type="ECO:0000313" key="1">
    <source>
        <dbReference type="EMBL" id="DAD83083.1"/>
    </source>
</evidence>
<reference evidence="1" key="1">
    <citation type="journal article" date="2021" name="Proc. Natl. Acad. Sci. U.S.A.">
        <title>A Catalog of Tens of Thousands of Viruses from Human Metagenomes Reveals Hidden Associations with Chronic Diseases.</title>
        <authorList>
            <person name="Tisza M.J."/>
            <person name="Buck C.B."/>
        </authorList>
    </citation>
    <scope>NUCLEOTIDE SEQUENCE</scope>
    <source>
        <strain evidence="1">Ct1Jx6</strain>
    </source>
</reference>
<organism evidence="1">
    <name type="scientific">Caudovirales sp. ct1Jx6</name>
    <dbReference type="NCBI Taxonomy" id="2826765"/>
    <lineage>
        <taxon>Viruses</taxon>
        <taxon>Duplodnaviria</taxon>
        <taxon>Heunggongvirae</taxon>
        <taxon>Uroviricota</taxon>
        <taxon>Caudoviricetes</taxon>
    </lineage>
</organism>